<dbReference type="Gramene" id="mRNA:HanXRQr2_Chr09g0391831">
    <property type="protein sequence ID" value="mRNA:HanXRQr2_Chr09g0391831"/>
    <property type="gene ID" value="HanXRQr2_Chr09g0391831"/>
</dbReference>
<proteinExistence type="predicted"/>
<dbReference type="AlphaFoldDB" id="A0A9K3I6K6"/>
<protein>
    <submittedName>
        <fullName evidence="1">Uncharacterized protein</fullName>
    </submittedName>
</protein>
<accession>A0A9K3I6K6</accession>
<sequence length="41" mass="4759">MGFVEFVILEVGFVEFVVLEVVGLVRFEGFEVELSFLMRVF</sequence>
<evidence type="ECO:0000313" key="2">
    <source>
        <dbReference type="Proteomes" id="UP000215914"/>
    </source>
</evidence>
<evidence type="ECO:0000313" key="1">
    <source>
        <dbReference type="EMBL" id="KAF5791188.1"/>
    </source>
</evidence>
<name>A0A9K3I6K6_HELAN</name>
<dbReference type="EMBL" id="MNCJ02000324">
    <property type="protein sequence ID" value="KAF5791188.1"/>
    <property type="molecule type" value="Genomic_DNA"/>
</dbReference>
<dbReference type="Proteomes" id="UP000215914">
    <property type="component" value="Unassembled WGS sequence"/>
</dbReference>
<organism evidence="1 2">
    <name type="scientific">Helianthus annuus</name>
    <name type="common">Common sunflower</name>
    <dbReference type="NCBI Taxonomy" id="4232"/>
    <lineage>
        <taxon>Eukaryota</taxon>
        <taxon>Viridiplantae</taxon>
        <taxon>Streptophyta</taxon>
        <taxon>Embryophyta</taxon>
        <taxon>Tracheophyta</taxon>
        <taxon>Spermatophyta</taxon>
        <taxon>Magnoliopsida</taxon>
        <taxon>eudicotyledons</taxon>
        <taxon>Gunneridae</taxon>
        <taxon>Pentapetalae</taxon>
        <taxon>asterids</taxon>
        <taxon>campanulids</taxon>
        <taxon>Asterales</taxon>
        <taxon>Asteraceae</taxon>
        <taxon>Asteroideae</taxon>
        <taxon>Heliantheae alliance</taxon>
        <taxon>Heliantheae</taxon>
        <taxon>Helianthus</taxon>
    </lineage>
</organism>
<keyword evidence="2" id="KW-1185">Reference proteome</keyword>
<reference evidence="1" key="2">
    <citation type="submission" date="2020-06" db="EMBL/GenBank/DDBJ databases">
        <title>Helianthus annuus Genome sequencing and assembly Release 2.</title>
        <authorList>
            <person name="Gouzy J."/>
            <person name="Langlade N."/>
            <person name="Munos S."/>
        </authorList>
    </citation>
    <scope>NUCLEOTIDE SEQUENCE</scope>
    <source>
        <tissue evidence="1">Leaves</tissue>
    </source>
</reference>
<reference evidence="1" key="1">
    <citation type="journal article" date="2017" name="Nature">
        <title>The sunflower genome provides insights into oil metabolism, flowering and Asterid evolution.</title>
        <authorList>
            <person name="Badouin H."/>
            <person name="Gouzy J."/>
            <person name="Grassa C.J."/>
            <person name="Murat F."/>
            <person name="Staton S.E."/>
            <person name="Cottret L."/>
            <person name="Lelandais-Briere C."/>
            <person name="Owens G.L."/>
            <person name="Carrere S."/>
            <person name="Mayjonade B."/>
            <person name="Legrand L."/>
            <person name="Gill N."/>
            <person name="Kane N.C."/>
            <person name="Bowers J.E."/>
            <person name="Hubner S."/>
            <person name="Bellec A."/>
            <person name="Berard A."/>
            <person name="Berges H."/>
            <person name="Blanchet N."/>
            <person name="Boniface M.C."/>
            <person name="Brunel D."/>
            <person name="Catrice O."/>
            <person name="Chaidir N."/>
            <person name="Claudel C."/>
            <person name="Donnadieu C."/>
            <person name="Faraut T."/>
            <person name="Fievet G."/>
            <person name="Helmstetter N."/>
            <person name="King M."/>
            <person name="Knapp S.J."/>
            <person name="Lai Z."/>
            <person name="Le Paslier M.C."/>
            <person name="Lippi Y."/>
            <person name="Lorenzon L."/>
            <person name="Mandel J.R."/>
            <person name="Marage G."/>
            <person name="Marchand G."/>
            <person name="Marquand E."/>
            <person name="Bret-Mestries E."/>
            <person name="Morien E."/>
            <person name="Nambeesan S."/>
            <person name="Nguyen T."/>
            <person name="Pegot-Espagnet P."/>
            <person name="Pouilly N."/>
            <person name="Raftis F."/>
            <person name="Sallet E."/>
            <person name="Schiex T."/>
            <person name="Thomas J."/>
            <person name="Vandecasteele C."/>
            <person name="Vares D."/>
            <person name="Vear F."/>
            <person name="Vautrin S."/>
            <person name="Crespi M."/>
            <person name="Mangin B."/>
            <person name="Burke J.M."/>
            <person name="Salse J."/>
            <person name="Munos S."/>
            <person name="Vincourt P."/>
            <person name="Rieseberg L.H."/>
            <person name="Langlade N.B."/>
        </authorList>
    </citation>
    <scope>NUCLEOTIDE SEQUENCE</scope>
    <source>
        <tissue evidence="1">Leaves</tissue>
    </source>
</reference>
<gene>
    <name evidence="1" type="ORF">HanXRQr2_Chr09g0391831</name>
</gene>
<comment type="caution">
    <text evidence="1">The sequence shown here is derived from an EMBL/GenBank/DDBJ whole genome shotgun (WGS) entry which is preliminary data.</text>
</comment>